<name>A0A9D1DW13_9FIRM</name>
<accession>A0A9D1DW13</accession>
<comment type="caution">
    <text evidence="2">The sequence shown here is derived from an EMBL/GenBank/DDBJ whole genome shotgun (WGS) entry which is preliminary data.</text>
</comment>
<keyword evidence="1" id="KW-0472">Membrane</keyword>
<organism evidence="2 3">
    <name type="scientific">Candidatus Onthousia excrementipullorum</name>
    <dbReference type="NCBI Taxonomy" id="2840884"/>
    <lineage>
        <taxon>Bacteria</taxon>
        <taxon>Bacillati</taxon>
        <taxon>Bacillota</taxon>
        <taxon>Bacilli</taxon>
        <taxon>Candidatus Onthousia</taxon>
    </lineage>
</organism>
<protein>
    <submittedName>
        <fullName evidence="2">Uncharacterized protein</fullName>
    </submittedName>
</protein>
<evidence type="ECO:0000313" key="2">
    <source>
        <dbReference type="EMBL" id="HIR59869.1"/>
    </source>
</evidence>
<keyword evidence="1" id="KW-1133">Transmembrane helix</keyword>
<evidence type="ECO:0000256" key="1">
    <source>
        <dbReference type="SAM" id="Phobius"/>
    </source>
</evidence>
<reference evidence="2" key="2">
    <citation type="journal article" date="2021" name="PeerJ">
        <title>Extensive microbial diversity within the chicken gut microbiome revealed by metagenomics and culture.</title>
        <authorList>
            <person name="Gilroy R."/>
            <person name="Ravi A."/>
            <person name="Getino M."/>
            <person name="Pursley I."/>
            <person name="Horton D.L."/>
            <person name="Alikhan N.F."/>
            <person name="Baker D."/>
            <person name="Gharbi K."/>
            <person name="Hall N."/>
            <person name="Watson M."/>
            <person name="Adriaenssens E.M."/>
            <person name="Foster-Nyarko E."/>
            <person name="Jarju S."/>
            <person name="Secka A."/>
            <person name="Antonio M."/>
            <person name="Oren A."/>
            <person name="Chaudhuri R.R."/>
            <person name="La Ragione R."/>
            <person name="Hildebrand F."/>
            <person name="Pallen M.J."/>
        </authorList>
    </citation>
    <scope>NUCLEOTIDE SEQUENCE</scope>
    <source>
        <strain evidence="2">CHK184-20233</strain>
    </source>
</reference>
<evidence type="ECO:0000313" key="3">
    <source>
        <dbReference type="Proteomes" id="UP000824232"/>
    </source>
</evidence>
<reference evidence="2" key="1">
    <citation type="submission" date="2020-10" db="EMBL/GenBank/DDBJ databases">
        <authorList>
            <person name="Gilroy R."/>
        </authorList>
    </citation>
    <scope>NUCLEOTIDE SEQUENCE</scope>
    <source>
        <strain evidence="2">CHK184-20233</strain>
    </source>
</reference>
<sequence>MKKKENIIIIVVLLVMILAIIGVSYAAFNFSKTGTKVNSITTGSITMTYTETDNTISLSGALPTTDKTGKVRLTEGEYFDFTVSSKIAGDVNINYEISAKDVTTSERKIDGSNIKLYLTRLTDDGEEELMTPETYNEEATANDYTGRPSGEMSLYTSSMNSSESNRYRLRMYVDEDYNPQGDGGNLQFTVQINVYGKDGDKYVPLTTQEILEDNELQEEKTNMFNYASNGNYLDMNSMSQQNNPEYVTNGLYSMDDEDGISYYFRGNVTNNNVQFGEYTEDYYIYDDGYFQTQTLENCEKLNSGQTNRCEKTKLASKGDKMYWKIVRINGDGSLRLLYNGINNNQEDVRVGRAPYNLTSDDSKYTGYTYDRDTNEIDSFIKEEVDEWYNNALGDTIYDNMAIKGRFCNDTSGYQLGTNYGFTDVDYNVFASYDRLVQSYTNYAKPNSPTLKCPSTSENYGGNYRLKAGLMTADELVLAGASFSVFNLDIYFKSNGITSMTPGSNNMNTNYPYSSIFIVHPFFDQYINQSSDVVGFPITPVINVSVDTGFTSGDGTSENPYVIE</sequence>
<dbReference type="Proteomes" id="UP000824232">
    <property type="component" value="Unassembled WGS sequence"/>
</dbReference>
<proteinExistence type="predicted"/>
<gene>
    <name evidence="2" type="ORF">IAB38_07540</name>
</gene>
<keyword evidence="1" id="KW-0812">Transmembrane</keyword>
<dbReference type="EMBL" id="DVHC01000069">
    <property type="protein sequence ID" value="HIR59869.1"/>
    <property type="molecule type" value="Genomic_DNA"/>
</dbReference>
<dbReference type="AlphaFoldDB" id="A0A9D1DW13"/>
<feature type="transmembrane region" description="Helical" evidence="1">
    <location>
        <begin position="7"/>
        <end position="28"/>
    </location>
</feature>